<accession>A0A174W180</accession>
<dbReference type="RefSeq" id="WP_055060652.1">
    <property type="nucleotide sequence ID" value="NZ_CZBP01000046.1"/>
</dbReference>
<evidence type="ECO:0000313" key="2">
    <source>
        <dbReference type="Proteomes" id="UP000095762"/>
    </source>
</evidence>
<dbReference type="Proteomes" id="UP000095762">
    <property type="component" value="Unassembled WGS sequence"/>
</dbReference>
<evidence type="ECO:0000313" key="1">
    <source>
        <dbReference type="EMBL" id="CUQ40813.1"/>
    </source>
</evidence>
<protein>
    <submittedName>
        <fullName evidence="1">Uncharacterized protein</fullName>
    </submittedName>
</protein>
<dbReference type="AlphaFoldDB" id="A0A174W180"/>
<name>A0A174W180_9FIRM</name>
<proteinExistence type="predicted"/>
<reference evidence="1 2" key="1">
    <citation type="submission" date="2015-09" db="EMBL/GenBank/DDBJ databases">
        <authorList>
            <consortium name="Pathogen Informatics"/>
        </authorList>
    </citation>
    <scope>NUCLEOTIDE SEQUENCE [LARGE SCALE GENOMIC DNA]</scope>
    <source>
        <strain evidence="1 2">2789STDY5834957</strain>
    </source>
</reference>
<dbReference type="EMBL" id="CZBP01000046">
    <property type="protein sequence ID" value="CUQ40813.1"/>
    <property type="molecule type" value="Genomic_DNA"/>
</dbReference>
<sequence>MNNVEVEQITDKYAYMNAKTFKEFLKLYPLSSTYEWAGMLLKWLVFTYVDDFETFRHFVLLPHRLAWNNGEIDIYEDNSVLDFIYEVDSGRGDRHYIGDNSATLDYEWWRNREDTICWISWYWFEDDIVEPLFADRSDMTEDDKQQWEESYYNITWVVWRVVDNGKTAGEEIIDAIYSKQCILIAILDWTEKNADKLQ</sequence>
<gene>
    <name evidence="1" type="ORF">ERS852569_03728</name>
</gene>
<organism evidence="1 2">
    <name type="scientific">Blautia obeum</name>
    <dbReference type="NCBI Taxonomy" id="40520"/>
    <lineage>
        <taxon>Bacteria</taxon>
        <taxon>Bacillati</taxon>
        <taxon>Bacillota</taxon>
        <taxon>Clostridia</taxon>
        <taxon>Lachnospirales</taxon>
        <taxon>Lachnospiraceae</taxon>
        <taxon>Blautia</taxon>
    </lineage>
</organism>